<evidence type="ECO:0000256" key="3">
    <source>
        <dbReference type="ARBA" id="ARBA00022722"/>
    </source>
</evidence>
<keyword evidence="6 10" id="KW-0378">Hydrolase</keyword>
<feature type="domain" description="DNA/RNA non-specific endonuclease/pyrophosphatase/phosphodiesterase" evidence="14">
    <location>
        <begin position="88"/>
        <end position="278"/>
    </location>
</feature>
<evidence type="ECO:0000256" key="2">
    <source>
        <dbReference type="ARBA" id="ARBA00010052"/>
    </source>
</evidence>
<dbReference type="InterPro" id="IPR040255">
    <property type="entry name" value="Non-specific_endonuclease"/>
</dbReference>
<feature type="domain" description="ENPP1-3/EXOG-like endonuclease/phosphodiesterase" evidence="13">
    <location>
        <begin position="89"/>
        <end position="278"/>
    </location>
</feature>
<evidence type="ECO:0000256" key="7">
    <source>
        <dbReference type="ARBA" id="ARBA00022842"/>
    </source>
</evidence>
<feature type="transmembrane region" description="Helical" evidence="12">
    <location>
        <begin position="335"/>
        <end position="355"/>
    </location>
</feature>
<evidence type="ECO:0000256" key="8">
    <source>
        <dbReference type="PIRSR" id="PIRSR640255-1"/>
    </source>
</evidence>
<feature type="active site" description="Proton acceptor" evidence="8">
    <location>
        <position position="153"/>
    </location>
</feature>
<feature type="compositionally biased region" description="Basic residues" evidence="11">
    <location>
        <begin position="1"/>
        <end position="13"/>
    </location>
</feature>
<dbReference type="GO" id="GO:0046872">
    <property type="term" value="F:metal ion binding"/>
    <property type="evidence" value="ECO:0007669"/>
    <property type="project" value="UniProtKB-KW"/>
</dbReference>
<keyword evidence="12" id="KW-0812">Transmembrane</keyword>
<dbReference type="InterPro" id="IPR044929">
    <property type="entry name" value="DNA/RNA_non-sp_Endonuclease_sf"/>
</dbReference>
<dbReference type="SUPFAM" id="SSF54060">
    <property type="entry name" value="His-Me finger endonucleases"/>
    <property type="match status" value="1"/>
</dbReference>
<dbReference type="GO" id="GO:0003676">
    <property type="term" value="F:nucleic acid binding"/>
    <property type="evidence" value="ECO:0007669"/>
    <property type="project" value="InterPro"/>
</dbReference>
<keyword evidence="12" id="KW-1133">Transmembrane helix</keyword>
<dbReference type="GO" id="GO:0000014">
    <property type="term" value="F:single-stranded DNA endodeoxyribonuclease activity"/>
    <property type="evidence" value="ECO:0007669"/>
    <property type="project" value="TreeGrafter"/>
</dbReference>
<dbReference type="Proteomes" id="UP000317078">
    <property type="component" value="Unassembled WGS sequence"/>
</dbReference>
<keyword evidence="12" id="KW-0472">Membrane</keyword>
<proteinExistence type="inferred from homology"/>
<accession>A0A502FSI8</accession>
<dbReference type="GO" id="GO:0004521">
    <property type="term" value="F:RNA endonuclease activity"/>
    <property type="evidence" value="ECO:0007669"/>
    <property type="project" value="TreeGrafter"/>
</dbReference>
<dbReference type="Gene3D" id="3.40.570.10">
    <property type="entry name" value="Extracellular Endonuclease, subunit A"/>
    <property type="match status" value="1"/>
</dbReference>
<evidence type="ECO:0000256" key="4">
    <source>
        <dbReference type="ARBA" id="ARBA00022723"/>
    </source>
</evidence>
<dbReference type="InterPro" id="IPR044925">
    <property type="entry name" value="His-Me_finger_sf"/>
</dbReference>
<evidence type="ECO:0000256" key="5">
    <source>
        <dbReference type="ARBA" id="ARBA00022759"/>
    </source>
</evidence>
<evidence type="ECO:0000256" key="9">
    <source>
        <dbReference type="PIRSR" id="PIRSR640255-2"/>
    </source>
</evidence>
<evidence type="ECO:0000259" key="13">
    <source>
        <dbReference type="SMART" id="SM00477"/>
    </source>
</evidence>
<dbReference type="EC" id="3.1.30.-" evidence="10"/>
<dbReference type="AlphaFoldDB" id="A0A502FSI8"/>
<feature type="region of interest" description="Disordered" evidence="11">
    <location>
        <begin position="1"/>
        <end position="20"/>
    </location>
</feature>
<gene>
    <name evidence="15" type="ORF">EAH89_18155</name>
</gene>
<keyword evidence="16" id="KW-1185">Reference proteome</keyword>
<name>A0A502FSI8_9PROT</name>
<comment type="cofactor">
    <cofactor evidence="1 10">
        <name>Mg(2+)</name>
        <dbReference type="ChEBI" id="CHEBI:18420"/>
    </cofactor>
</comment>
<dbReference type="RefSeq" id="WP_140885142.1">
    <property type="nucleotide sequence ID" value="NZ_RCZP01000020.1"/>
</dbReference>
<dbReference type="InterPro" id="IPR001604">
    <property type="entry name" value="Endo_G_ENPP1-like_dom"/>
</dbReference>
<dbReference type="SMART" id="SM00892">
    <property type="entry name" value="Endonuclease_NS"/>
    <property type="match status" value="1"/>
</dbReference>
<evidence type="ECO:0000256" key="10">
    <source>
        <dbReference type="RuleBase" id="RU366055"/>
    </source>
</evidence>
<evidence type="ECO:0000256" key="11">
    <source>
        <dbReference type="SAM" id="MobiDB-lite"/>
    </source>
</evidence>
<dbReference type="PROSITE" id="PS01070">
    <property type="entry name" value="NUCLEASE_NON_SPEC"/>
    <property type="match status" value="1"/>
</dbReference>
<evidence type="ECO:0000259" key="14">
    <source>
        <dbReference type="SMART" id="SM00892"/>
    </source>
</evidence>
<dbReference type="InterPro" id="IPR018524">
    <property type="entry name" value="DNA/RNA_endonuclease_AS"/>
</dbReference>
<dbReference type="Pfam" id="PF01223">
    <property type="entry name" value="Endonuclease_NS"/>
    <property type="match status" value="1"/>
</dbReference>
<feature type="binding site" evidence="9">
    <location>
        <position position="183"/>
    </location>
    <ligand>
        <name>Mg(2+)</name>
        <dbReference type="ChEBI" id="CHEBI:18420"/>
        <note>catalytic</note>
    </ligand>
</feature>
<keyword evidence="4 9" id="KW-0479">Metal-binding</keyword>
<evidence type="ECO:0000256" key="12">
    <source>
        <dbReference type="SAM" id="Phobius"/>
    </source>
</evidence>
<dbReference type="PANTHER" id="PTHR13966">
    <property type="entry name" value="ENDONUCLEASE RELATED"/>
    <property type="match status" value="1"/>
</dbReference>
<reference evidence="15 16" key="1">
    <citation type="journal article" date="2019" name="Environ. Microbiol.">
        <title>Species interactions and distinct microbial communities in high Arctic permafrost affected cryosols are associated with the CH4 and CO2 gas fluxes.</title>
        <authorList>
            <person name="Altshuler I."/>
            <person name="Hamel J."/>
            <person name="Turney S."/>
            <person name="Magnuson E."/>
            <person name="Levesque R."/>
            <person name="Greer C."/>
            <person name="Whyte L.G."/>
        </authorList>
    </citation>
    <scope>NUCLEOTIDE SEQUENCE [LARGE SCALE GENOMIC DNA]</scope>
    <source>
        <strain evidence="15 16">S9.3B</strain>
    </source>
</reference>
<dbReference type="OrthoDB" id="9811262at2"/>
<keyword evidence="5 10" id="KW-0255">Endonuclease</keyword>
<evidence type="ECO:0000256" key="6">
    <source>
        <dbReference type="ARBA" id="ARBA00022801"/>
    </source>
</evidence>
<evidence type="ECO:0000313" key="15">
    <source>
        <dbReference type="EMBL" id="TPG52488.1"/>
    </source>
</evidence>
<dbReference type="EMBL" id="RCZP01000020">
    <property type="protein sequence ID" value="TPG52488.1"/>
    <property type="molecule type" value="Genomic_DNA"/>
</dbReference>
<feature type="region of interest" description="Disordered" evidence="11">
    <location>
        <begin position="286"/>
        <end position="327"/>
    </location>
</feature>
<dbReference type="InterPro" id="IPR020821">
    <property type="entry name" value="ENPP1-3/EXOG-like_nuc-like"/>
</dbReference>
<keyword evidence="3 10" id="KW-0540">Nuclease</keyword>
<comment type="caution">
    <text evidence="15">The sequence shown here is derived from an EMBL/GenBank/DDBJ whole genome shotgun (WGS) entry which is preliminary data.</text>
</comment>
<dbReference type="PANTHER" id="PTHR13966:SF5">
    <property type="entry name" value="ENDONUCLEASE G, MITOCHONDRIAL"/>
    <property type="match status" value="1"/>
</dbReference>
<protein>
    <recommendedName>
        <fullName evidence="10">Endonuclease</fullName>
        <ecNumber evidence="10">3.1.30.-</ecNumber>
    </recommendedName>
</protein>
<evidence type="ECO:0000256" key="1">
    <source>
        <dbReference type="ARBA" id="ARBA00001946"/>
    </source>
</evidence>
<keyword evidence="7" id="KW-0460">Magnesium</keyword>
<feature type="compositionally biased region" description="Polar residues" evidence="11">
    <location>
        <begin position="294"/>
        <end position="304"/>
    </location>
</feature>
<evidence type="ECO:0000313" key="16">
    <source>
        <dbReference type="Proteomes" id="UP000317078"/>
    </source>
</evidence>
<organism evidence="15 16">
    <name type="scientific">Muricoccus nepalensis</name>
    <dbReference type="NCBI Taxonomy" id="1854500"/>
    <lineage>
        <taxon>Bacteria</taxon>
        <taxon>Pseudomonadati</taxon>
        <taxon>Pseudomonadota</taxon>
        <taxon>Alphaproteobacteria</taxon>
        <taxon>Acetobacterales</taxon>
        <taxon>Roseomonadaceae</taxon>
        <taxon>Muricoccus</taxon>
    </lineage>
</organism>
<dbReference type="SMART" id="SM00477">
    <property type="entry name" value="NUC"/>
    <property type="match status" value="1"/>
</dbReference>
<comment type="similarity">
    <text evidence="2 10">Belongs to the DNA/RNA non-specific endonuclease family.</text>
</comment>
<feature type="compositionally biased region" description="Pro residues" evidence="11">
    <location>
        <begin position="310"/>
        <end position="325"/>
    </location>
</feature>
<sequence>MIIRHAGRAHRPGFRSPGHGTPLPAVRWGLRGGLTPSGLLVACGLLLSPLAGLPSAEAATSACPEHHPGGAAPDILRPSLAARTRELCFEGYAVLHSGVSRAALAAAEHLTRRRILAARQQAREDAFHAEDRLPEEERARLADYARSGFDRGHMAPSGDMPTLSAQAESFSLANMVPQNPGSNRCLWEGIESTVRELAVDTGEVWVLTGPIFEGQDLQRLNGRVLVPTSLYKAVYLPARGEAGAYVAPNGPGLAWRAVSLEGLRELAGLDAFPTLPASVRARAMSLPEPRPSNVRGSCNNQPGVVTSRPSAPPPDPGSSPEPSPPATSWWPEGKLAVVVAGVFAVAMVIAFLRVLGRR</sequence>